<evidence type="ECO:0000313" key="8">
    <source>
        <dbReference type="Proteomes" id="UP000190888"/>
    </source>
</evidence>
<dbReference type="SUPFAM" id="SSF88659">
    <property type="entry name" value="Sigma3 and sigma4 domains of RNA polymerase sigma factors"/>
    <property type="match status" value="1"/>
</dbReference>
<dbReference type="InterPro" id="IPR014327">
    <property type="entry name" value="RNA_pol_sigma70_bacteroid"/>
</dbReference>
<dbReference type="PANTHER" id="PTHR43133">
    <property type="entry name" value="RNA POLYMERASE ECF-TYPE SIGMA FACTO"/>
    <property type="match status" value="1"/>
</dbReference>
<evidence type="ECO:0000256" key="4">
    <source>
        <dbReference type="ARBA" id="ARBA00023163"/>
    </source>
</evidence>
<feature type="domain" description="RNA polymerase sigma factor 70 region 4 type 2" evidence="6">
    <location>
        <begin position="121"/>
        <end position="173"/>
    </location>
</feature>
<dbReference type="Proteomes" id="UP000190888">
    <property type="component" value="Unassembled WGS sequence"/>
</dbReference>
<dbReference type="OrthoDB" id="1342792at2"/>
<protein>
    <submittedName>
        <fullName evidence="7">RNA polymerase sigma-70 factor, ECF subfamily</fullName>
    </submittedName>
</protein>
<proteinExistence type="inferred from homology"/>
<dbReference type="SUPFAM" id="SSF88946">
    <property type="entry name" value="Sigma2 domain of RNA polymerase sigma factors"/>
    <property type="match status" value="1"/>
</dbReference>
<dbReference type="GO" id="GO:0006352">
    <property type="term" value="P:DNA-templated transcription initiation"/>
    <property type="evidence" value="ECO:0007669"/>
    <property type="project" value="InterPro"/>
</dbReference>
<reference evidence="7 8" key="1">
    <citation type="submission" date="2017-02" db="EMBL/GenBank/DDBJ databases">
        <authorList>
            <person name="Peterson S.W."/>
        </authorList>
    </citation>
    <scope>NUCLEOTIDE SEQUENCE [LARGE SCALE GENOMIC DNA]</scope>
    <source>
        <strain evidence="7 8">DSM 22335</strain>
    </source>
</reference>
<dbReference type="PANTHER" id="PTHR43133:SF46">
    <property type="entry name" value="RNA POLYMERASE SIGMA-70 FACTOR ECF SUBFAMILY"/>
    <property type="match status" value="1"/>
</dbReference>
<dbReference type="NCBIfam" id="TIGR02985">
    <property type="entry name" value="Sig70_bacteroi1"/>
    <property type="match status" value="1"/>
</dbReference>
<dbReference type="AlphaFoldDB" id="A0A1T4KTD2"/>
<dbReference type="Gene3D" id="1.10.1740.10">
    <property type="match status" value="1"/>
</dbReference>
<dbReference type="InterPro" id="IPR039425">
    <property type="entry name" value="RNA_pol_sigma-70-like"/>
</dbReference>
<dbReference type="Pfam" id="PF04542">
    <property type="entry name" value="Sigma70_r2"/>
    <property type="match status" value="1"/>
</dbReference>
<feature type="domain" description="RNA polymerase sigma-70 region 2" evidence="5">
    <location>
        <begin position="24"/>
        <end position="89"/>
    </location>
</feature>
<dbReference type="GO" id="GO:0003677">
    <property type="term" value="F:DNA binding"/>
    <property type="evidence" value="ECO:0007669"/>
    <property type="project" value="InterPro"/>
</dbReference>
<evidence type="ECO:0000256" key="3">
    <source>
        <dbReference type="ARBA" id="ARBA00023082"/>
    </source>
</evidence>
<dbReference type="InterPro" id="IPR014284">
    <property type="entry name" value="RNA_pol_sigma-70_dom"/>
</dbReference>
<name>A0A1T4KTD2_9BACT</name>
<comment type="similarity">
    <text evidence="1">Belongs to the sigma-70 factor family. ECF subfamily.</text>
</comment>
<evidence type="ECO:0000259" key="5">
    <source>
        <dbReference type="Pfam" id="PF04542"/>
    </source>
</evidence>
<evidence type="ECO:0000259" key="6">
    <source>
        <dbReference type="Pfam" id="PF08281"/>
    </source>
</evidence>
<dbReference type="InterPro" id="IPR007627">
    <property type="entry name" value="RNA_pol_sigma70_r2"/>
</dbReference>
<dbReference type="InterPro" id="IPR013249">
    <property type="entry name" value="RNA_pol_sigma70_r4_t2"/>
</dbReference>
<evidence type="ECO:0000256" key="2">
    <source>
        <dbReference type="ARBA" id="ARBA00023015"/>
    </source>
</evidence>
<dbReference type="Gene3D" id="1.10.10.10">
    <property type="entry name" value="Winged helix-like DNA-binding domain superfamily/Winged helix DNA-binding domain"/>
    <property type="match status" value="1"/>
</dbReference>
<keyword evidence="4" id="KW-0804">Transcription</keyword>
<gene>
    <name evidence="7" type="ORF">SAMN04488132_10299</name>
</gene>
<dbReference type="InterPro" id="IPR013324">
    <property type="entry name" value="RNA_pol_sigma_r3/r4-like"/>
</dbReference>
<evidence type="ECO:0000256" key="1">
    <source>
        <dbReference type="ARBA" id="ARBA00010641"/>
    </source>
</evidence>
<dbReference type="RefSeq" id="WP_078830077.1">
    <property type="nucleotide sequence ID" value="NZ_FUWH01000002.1"/>
</dbReference>
<keyword evidence="2" id="KW-0805">Transcription regulation</keyword>
<dbReference type="STRING" id="413434.SAMN04488132_10299"/>
<dbReference type="Pfam" id="PF08281">
    <property type="entry name" value="Sigma70_r4_2"/>
    <property type="match status" value="1"/>
</dbReference>
<keyword evidence="3" id="KW-0731">Sigma factor</keyword>
<evidence type="ECO:0000313" key="7">
    <source>
        <dbReference type="EMBL" id="SJZ45666.1"/>
    </source>
</evidence>
<keyword evidence="8" id="KW-1185">Reference proteome</keyword>
<dbReference type="EMBL" id="FUWH01000002">
    <property type="protein sequence ID" value="SJZ45666.1"/>
    <property type="molecule type" value="Genomic_DNA"/>
</dbReference>
<accession>A0A1T4KTD2</accession>
<dbReference type="NCBIfam" id="TIGR02937">
    <property type="entry name" value="sigma70-ECF"/>
    <property type="match status" value="1"/>
</dbReference>
<dbReference type="InterPro" id="IPR013325">
    <property type="entry name" value="RNA_pol_sigma_r2"/>
</dbReference>
<organism evidence="7 8">
    <name type="scientific">Sediminibacterium ginsengisoli</name>
    <dbReference type="NCBI Taxonomy" id="413434"/>
    <lineage>
        <taxon>Bacteria</taxon>
        <taxon>Pseudomonadati</taxon>
        <taxon>Bacteroidota</taxon>
        <taxon>Chitinophagia</taxon>
        <taxon>Chitinophagales</taxon>
        <taxon>Chitinophagaceae</taxon>
        <taxon>Sediminibacterium</taxon>
    </lineage>
</organism>
<sequence length="191" mass="22317">MHTLSDTALIRLMAKDDERSFTEIYRRYAEQLADHAATRLPDLEDARDLLHDLFTELWKNRKNLNIEKNLQGYLYTALNYKIVDRVRKNITREKYAQMVQALRHSFEPAIEELIYAKETAQLVEKALGGLPQKTQEIFRLSRKENRSIAEIARIMGLSEQTIKNQLTIALNHLRTALSLPMLILMMADYLQ</sequence>
<dbReference type="InterPro" id="IPR036388">
    <property type="entry name" value="WH-like_DNA-bd_sf"/>
</dbReference>
<dbReference type="GO" id="GO:0016987">
    <property type="term" value="F:sigma factor activity"/>
    <property type="evidence" value="ECO:0007669"/>
    <property type="project" value="UniProtKB-KW"/>
</dbReference>